<reference evidence="1 2" key="1">
    <citation type="submission" date="2024-07" db="EMBL/GenBank/DDBJ databases">
        <title>Section-level genome sequencing and comparative genomics of Aspergillus sections Usti and Cavernicolus.</title>
        <authorList>
            <consortium name="Lawrence Berkeley National Laboratory"/>
            <person name="Nybo J.L."/>
            <person name="Vesth T.C."/>
            <person name="Theobald S."/>
            <person name="Frisvad J.C."/>
            <person name="Larsen T.O."/>
            <person name="Kjaerboelling I."/>
            <person name="Rothschild-Mancinelli K."/>
            <person name="Lyhne E.K."/>
            <person name="Kogle M.E."/>
            <person name="Barry K."/>
            <person name="Clum A."/>
            <person name="Na H."/>
            <person name="Ledsgaard L."/>
            <person name="Lin J."/>
            <person name="Lipzen A."/>
            <person name="Kuo A."/>
            <person name="Riley R."/>
            <person name="Mondo S."/>
            <person name="Labutti K."/>
            <person name="Haridas S."/>
            <person name="Pangalinan J."/>
            <person name="Salamov A.A."/>
            <person name="Simmons B.A."/>
            <person name="Magnuson J.K."/>
            <person name="Chen J."/>
            <person name="Drula E."/>
            <person name="Henrissat B."/>
            <person name="Wiebenga A."/>
            <person name="Lubbers R.J."/>
            <person name="Gomes A.C."/>
            <person name="Makela M.R."/>
            <person name="Stajich J."/>
            <person name="Grigoriev I.V."/>
            <person name="Mortensen U.H."/>
            <person name="De Vries R.P."/>
            <person name="Baker S.E."/>
            <person name="Andersen M.R."/>
        </authorList>
    </citation>
    <scope>NUCLEOTIDE SEQUENCE [LARGE SCALE GENOMIC DNA]</scope>
    <source>
        <strain evidence="1 2">CBS 209.92</strain>
    </source>
</reference>
<organism evidence="1 2">
    <name type="scientific">Aspergillus keveii</name>
    <dbReference type="NCBI Taxonomy" id="714993"/>
    <lineage>
        <taxon>Eukaryota</taxon>
        <taxon>Fungi</taxon>
        <taxon>Dikarya</taxon>
        <taxon>Ascomycota</taxon>
        <taxon>Pezizomycotina</taxon>
        <taxon>Eurotiomycetes</taxon>
        <taxon>Eurotiomycetidae</taxon>
        <taxon>Eurotiales</taxon>
        <taxon>Aspergillaceae</taxon>
        <taxon>Aspergillus</taxon>
        <taxon>Aspergillus subgen. Nidulantes</taxon>
    </lineage>
</organism>
<protein>
    <submittedName>
        <fullName evidence="1">Uncharacterized protein</fullName>
    </submittedName>
</protein>
<keyword evidence="2" id="KW-1185">Reference proteome</keyword>
<proteinExistence type="predicted"/>
<evidence type="ECO:0000313" key="1">
    <source>
        <dbReference type="EMBL" id="KAL2788112.1"/>
    </source>
</evidence>
<name>A0ABR4FYQ5_9EURO</name>
<gene>
    <name evidence="1" type="ORF">BJX66DRAFT_266713</name>
</gene>
<comment type="caution">
    <text evidence="1">The sequence shown here is derived from an EMBL/GenBank/DDBJ whole genome shotgun (WGS) entry which is preliminary data.</text>
</comment>
<dbReference type="EMBL" id="JBFTWV010000085">
    <property type="protein sequence ID" value="KAL2788112.1"/>
    <property type="molecule type" value="Genomic_DNA"/>
</dbReference>
<accession>A0ABR4FYQ5</accession>
<dbReference type="Proteomes" id="UP001610563">
    <property type="component" value="Unassembled WGS sequence"/>
</dbReference>
<evidence type="ECO:0000313" key="2">
    <source>
        <dbReference type="Proteomes" id="UP001610563"/>
    </source>
</evidence>
<sequence>MLCPERLGASATVARTFQRPASGSLSFSPRVHTKTRELSDRALLDLRHLSTETLISCQSLLCDWRLSFLVLSTVSGESQFPRLTTGSSDTKPHYEGHQNHARDICSVILNGSLLYCQAQQFRKMIIISHRSRRHARRGRSYSRCGPSSFSAISQRSAESGLGCEVLQCYLGRT</sequence>